<dbReference type="Proteomes" id="UP000263486">
    <property type="component" value="Unassembled WGS sequence"/>
</dbReference>
<protein>
    <submittedName>
        <fullName evidence="1">Uncharacterized protein</fullName>
    </submittedName>
</protein>
<accession>A0ABX9KHV1</accession>
<keyword evidence="2" id="KW-1185">Reference proteome</keyword>
<organism evidence="1 2">
    <name type="scientific">Psychrilyobacter piezotolerans</name>
    <dbReference type="NCBI Taxonomy" id="2293438"/>
    <lineage>
        <taxon>Bacteria</taxon>
        <taxon>Fusobacteriati</taxon>
        <taxon>Fusobacteriota</taxon>
        <taxon>Fusobacteriia</taxon>
        <taxon>Fusobacteriales</taxon>
        <taxon>Fusobacteriaceae</taxon>
        <taxon>Psychrilyobacter</taxon>
    </lineage>
</organism>
<reference evidence="1 2" key="1">
    <citation type="submission" date="2018-08" db="EMBL/GenBank/DDBJ databases">
        <title>Draft genome sequence of Psychrilyobacter sp. strain SD5 isolated from Black Sea water.</title>
        <authorList>
            <person name="Yadav S."/>
            <person name="Villanueva L."/>
            <person name="Damste J.S.S."/>
        </authorList>
    </citation>
    <scope>NUCLEOTIDE SEQUENCE [LARGE SCALE GENOMIC DNA]</scope>
    <source>
        <strain evidence="1 2">SD5</strain>
    </source>
</reference>
<evidence type="ECO:0000313" key="2">
    <source>
        <dbReference type="Proteomes" id="UP000263486"/>
    </source>
</evidence>
<gene>
    <name evidence="1" type="ORF">DYH56_06945</name>
</gene>
<sequence>MNNKEQHWKETLDYEYEGHIYTMQDTEFDNAILESFDNNMYELYLAVNSTDHTSDRFKKLIRAIENFNNLFDDQKNTFDLDIRCKEILSYS</sequence>
<dbReference type="RefSeq" id="WP_114642146.1">
    <property type="nucleotide sequence ID" value="NZ_JAACIO010000011.1"/>
</dbReference>
<dbReference type="EMBL" id="QUAJ01000010">
    <property type="protein sequence ID" value="REI41398.1"/>
    <property type="molecule type" value="Genomic_DNA"/>
</dbReference>
<proteinExistence type="predicted"/>
<evidence type="ECO:0000313" key="1">
    <source>
        <dbReference type="EMBL" id="REI41398.1"/>
    </source>
</evidence>
<comment type="caution">
    <text evidence="1">The sequence shown here is derived from an EMBL/GenBank/DDBJ whole genome shotgun (WGS) entry which is preliminary data.</text>
</comment>
<name>A0ABX9KHV1_9FUSO</name>